<keyword evidence="13" id="KW-0732">Signal</keyword>
<dbReference type="SUPFAM" id="SSF56935">
    <property type="entry name" value="Porins"/>
    <property type="match status" value="1"/>
</dbReference>
<keyword evidence="5 11" id="KW-0812">Transmembrane</keyword>
<evidence type="ECO:0000256" key="11">
    <source>
        <dbReference type="PROSITE-ProRule" id="PRU01360"/>
    </source>
</evidence>
<dbReference type="EMBL" id="LT598653">
    <property type="protein sequence ID" value="SBV34352.1"/>
    <property type="molecule type" value="Genomic_DNA"/>
</dbReference>
<dbReference type="Pfam" id="PF07715">
    <property type="entry name" value="Plug"/>
    <property type="match status" value="1"/>
</dbReference>
<dbReference type="KEGG" id="sphu:SPPYR_3237"/>
<keyword evidence="16" id="KW-0675">Receptor</keyword>
<feature type="domain" description="TonB-dependent receptor-like beta-barrel" evidence="14">
    <location>
        <begin position="283"/>
        <end position="721"/>
    </location>
</feature>
<dbReference type="GO" id="GO:0006826">
    <property type="term" value="P:iron ion transport"/>
    <property type="evidence" value="ECO:0007669"/>
    <property type="project" value="UniProtKB-KW"/>
</dbReference>
<reference evidence="16" key="1">
    <citation type="submission" date="2016-03" db="EMBL/GenBank/DDBJ databases">
        <authorList>
            <person name="Ploux O."/>
        </authorList>
    </citation>
    <scope>NUCLEOTIDE SEQUENCE</scope>
    <source>
        <strain evidence="16">UC10</strain>
    </source>
</reference>
<organism evidence="16">
    <name type="scientific">uncultured Sphingopyxis sp</name>
    <dbReference type="NCBI Taxonomy" id="310581"/>
    <lineage>
        <taxon>Bacteria</taxon>
        <taxon>Pseudomonadati</taxon>
        <taxon>Pseudomonadota</taxon>
        <taxon>Alphaproteobacteria</taxon>
        <taxon>Sphingomonadales</taxon>
        <taxon>Sphingomonadaceae</taxon>
        <taxon>Sphingopyxis</taxon>
        <taxon>environmental samples</taxon>
    </lineage>
</organism>
<keyword evidence="7" id="KW-0406">Ion transport</keyword>
<keyword evidence="10 11" id="KW-0998">Cell outer membrane</keyword>
<name>A0A1Y5PWG3_9SPHN</name>
<protein>
    <submittedName>
        <fullName evidence="16">TonB-dependent receptor</fullName>
    </submittedName>
</protein>
<evidence type="ECO:0000256" key="10">
    <source>
        <dbReference type="ARBA" id="ARBA00023237"/>
    </source>
</evidence>
<dbReference type="InterPro" id="IPR000531">
    <property type="entry name" value="Beta-barrel_TonB"/>
</dbReference>
<keyword evidence="6" id="KW-0408">Iron</keyword>
<dbReference type="GO" id="GO:0009279">
    <property type="term" value="C:cell outer membrane"/>
    <property type="evidence" value="ECO:0007669"/>
    <property type="project" value="UniProtKB-SubCell"/>
</dbReference>
<dbReference type="PANTHER" id="PTHR32552">
    <property type="entry name" value="FERRICHROME IRON RECEPTOR-RELATED"/>
    <property type="match status" value="1"/>
</dbReference>
<evidence type="ECO:0000256" key="4">
    <source>
        <dbReference type="ARBA" id="ARBA00022496"/>
    </source>
</evidence>
<dbReference type="InterPro" id="IPR012910">
    <property type="entry name" value="Plug_dom"/>
</dbReference>
<proteinExistence type="inferred from homology"/>
<gene>
    <name evidence="16" type="ORF">SPPYR_3237</name>
</gene>
<evidence type="ECO:0000256" key="2">
    <source>
        <dbReference type="ARBA" id="ARBA00022448"/>
    </source>
</evidence>
<keyword evidence="9 11" id="KW-0472">Membrane</keyword>
<keyword evidence="3 11" id="KW-1134">Transmembrane beta strand</keyword>
<dbReference type="RefSeq" id="WP_295321209.1">
    <property type="nucleotide sequence ID" value="NZ_LT598653.1"/>
</dbReference>
<dbReference type="PROSITE" id="PS52016">
    <property type="entry name" value="TONB_DEPENDENT_REC_3"/>
    <property type="match status" value="1"/>
</dbReference>
<sequence length="755" mass="81556">MRHFPSATAISLALAAAVWAAPAAAQDAPADPVAEDSGLGDIVVTAQRREESLQDVPVAVSVLSGDTLGAITSTGADVRVLAGRVPSLNIESSFGRTFPRFYIRGLGNTDFDLNASQPVSLVYDDVVLENPILKGFPIFDLDRVEVLRGPQGTLFGRNTPAGIVKFDTVKPGKTGGYARVSYGRYGTSQVEVAAGAADDSGFSVRLSGLYQHRDDWVDNIATTKKDDLGGYDDIAARLQLQYENGPFTGRVTGQVRVYDGSAIIFRANTQLPGSNKLVGLGGAGTEFERDKVWQDGINFQKLNTYNAALNLEYDFGPVTAYSITSYWNGNFRSRGDIDGGFGAVFLPESGPGLIPFQAQSQDNVPSLDQFTQEIRIASNNSGGLGYQFGAFYFDEKLDISSFEFGGPTDATPSAIAVQRQDSEAYGIFGSVNYEFDNGFKLQAGARYNHDRRDFVASRPVETRPDFVVNPNTPVPPQAARVKGKLLTWDASASYEASDALTLYARVARGYRAPSVQGRLTFARTISTADQEETMSYEAGIKTAFLNDRVRFNLTGYYFDTKDLQLTAVGGTANVASLLNVDAKGHGIEAELQAAPARGLTFSVGGAWNVAEIDDANAFVAGCGSATPCTILDPQRPGSPGIFSIDGNQLPQSPKWTLNATAGYEIPVGDGAIYAFTDWYYRSKVQFFLYRSVEFSDDKMVEGGLRVGYKTDRFDIAGFVRNITNDESPTGGIDFNNLTSYVNEPRIWGVEAGVKF</sequence>
<dbReference type="PANTHER" id="PTHR32552:SF81">
    <property type="entry name" value="TONB-DEPENDENT OUTER MEMBRANE RECEPTOR"/>
    <property type="match status" value="1"/>
</dbReference>
<keyword evidence="4" id="KW-0410">Iron transport</keyword>
<evidence type="ECO:0000256" key="6">
    <source>
        <dbReference type="ARBA" id="ARBA00023004"/>
    </source>
</evidence>
<accession>A0A1Y5PWG3</accession>
<evidence type="ECO:0000256" key="12">
    <source>
        <dbReference type="RuleBase" id="RU003357"/>
    </source>
</evidence>
<evidence type="ECO:0000256" key="1">
    <source>
        <dbReference type="ARBA" id="ARBA00004571"/>
    </source>
</evidence>
<comment type="similarity">
    <text evidence="11 12">Belongs to the TonB-dependent receptor family.</text>
</comment>
<evidence type="ECO:0000256" key="5">
    <source>
        <dbReference type="ARBA" id="ARBA00022692"/>
    </source>
</evidence>
<evidence type="ECO:0000259" key="14">
    <source>
        <dbReference type="Pfam" id="PF00593"/>
    </source>
</evidence>
<evidence type="ECO:0000259" key="15">
    <source>
        <dbReference type="Pfam" id="PF07715"/>
    </source>
</evidence>
<feature type="chain" id="PRO_5012350868" evidence="13">
    <location>
        <begin position="21"/>
        <end position="755"/>
    </location>
</feature>
<evidence type="ECO:0000256" key="3">
    <source>
        <dbReference type="ARBA" id="ARBA00022452"/>
    </source>
</evidence>
<evidence type="ECO:0000256" key="8">
    <source>
        <dbReference type="ARBA" id="ARBA00023077"/>
    </source>
</evidence>
<evidence type="ECO:0000256" key="9">
    <source>
        <dbReference type="ARBA" id="ARBA00023136"/>
    </source>
</evidence>
<comment type="subcellular location">
    <subcellularLocation>
        <location evidence="1 11">Cell outer membrane</location>
        <topology evidence="1 11">Multi-pass membrane protein</topology>
    </subcellularLocation>
</comment>
<dbReference type="InterPro" id="IPR039426">
    <property type="entry name" value="TonB-dep_rcpt-like"/>
</dbReference>
<dbReference type="Gene3D" id="2.40.170.20">
    <property type="entry name" value="TonB-dependent receptor, beta-barrel domain"/>
    <property type="match status" value="1"/>
</dbReference>
<evidence type="ECO:0000256" key="13">
    <source>
        <dbReference type="SAM" id="SignalP"/>
    </source>
</evidence>
<feature type="signal peptide" evidence="13">
    <location>
        <begin position="1"/>
        <end position="20"/>
    </location>
</feature>
<keyword evidence="8 12" id="KW-0798">TonB box</keyword>
<dbReference type="AlphaFoldDB" id="A0A1Y5PWG3"/>
<evidence type="ECO:0000256" key="7">
    <source>
        <dbReference type="ARBA" id="ARBA00023065"/>
    </source>
</evidence>
<dbReference type="InterPro" id="IPR036942">
    <property type="entry name" value="Beta-barrel_TonB_sf"/>
</dbReference>
<dbReference type="Pfam" id="PF00593">
    <property type="entry name" value="TonB_dep_Rec_b-barrel"/>
    <property type="match status" value="1"/>
</dbReference>
<evidence type="ECO:0000313" key="16">
    <source>
        <dbReference type="EMBL" id="SBV34352.1"/>
    </source>
</evidence>
<keyword evidence="2 11" id="KW-0813">Transport</keyword>
<feature type="domain" description="TonB-dependent receptor plug" evidence="15">
    <location>
        <begin position="53"/>
        <end position="163"/>
    </location>
</feature>